<protein>
    <recommendedName>
        <fullName evidence="3">isocitrate dehydrogenase (NADP(+))</fullName>
        <ecNumber evidence="3">1.1.1.42</ecNumber>
    </recommendedName>
</protein>
<evidence type="ECO:0000256" key="10">
    <source>
        <dbReference type="ARBA" id="ARBA00022842"/>
    </source>
</evidence>
<evidence type="ECO:0000256" key="18">
    <source>
        <dbReference type="SAM" id="SignalP"/>
    </source>
</evidence>
<dbReference type="Pfam" id="PF14905">
    <property type="entry name" value="OMP_b-brl_3"/>
    <property type="match status" value="1"/>
</dbReference>
<dbReference type="PANTHER" id="PTHR36999">
    <property type="entry name" value="ISOCITRATE DEHYDROGENASE [NADP]"/>
    <property type="match status" value="1"/>
</dbReference>
<evidence type="ECO:0000256" key="1">
    <source>
        <dbReference type="ARBA" id="ARBA00001946"/>
    </source>
</evidence>
<comment type="catalytic activity">
    <reaction evidence="15">
        <text>D-threo-isocitrate + NADP(+) = 2-oxoglutarate + CO2 + NADPH</text>
        <dbReference type="Rhea" id="RHEA:19629"/>
        <dbReference type="ChEBI" id="CHEBI:15562"/>
        <dbReference type="ChEBI" id="CHEBI:16526"/>
        <dbReference type="ChEBI" id="CHEBI:16810"/>
        <dbReference type="ChEBI" id="CHEBI:57783"/>
        <dbReference type="ChEBI" id="CHEBI:58349"/>
        <dbReference type="EC" id="1.1.1.42"/>
    </reaction>
</comment>
<dbReference type="InterPro" id="IPR041700">
    <property type="entry name" value="OMP_b-brl_3"/>
</dbReference>
<feature type="domain" description="TonB-dependent receptor plug" evidence="19">
    <location>
        <begin position="142"/>
        <end position="219"/>
    </location>
</feature>
<keyword evidence="8 17" id="KW-0812">Transmembrane</keyword>
<dbReference type="SUPFAM" id="SSF49464">
    <property type="entry name" value="Carboxypeptidase regulatory domain-like"/>
    <property type="match status" value="1"/>
</dbReference>
<evidence type="ECO:0000313" key="21">
    <source>
        <dbReference type="EMBL" id="MDT0675892.1"/>
    </source>
</evidence>
<evidence type="ECO:0000256" key="5">
    <source>
        <dbReference type="ARBA" id="ARBA00022448"/>
    </source>
</evidence>
<evidence type="ECO:0000256" key="2">
    <source>
        <dbReference type="ARBA" id="ARBA00004571"/>
    </source>
</evidence>
<evidence type="ECO:0000256" key="6">
    <source>
        <dbReference type="ARBA" id="ARBA00022452"/>
    </source>
</evidence>
<evidence type="ECO:0000256" key="16">
    <source>
        <dbReference type="ARBA" id="ARBA00046318"/>
    </source>
</evidence>
<evidence type="ECO:0000256" key="8">
    <source>
        <dbReference type="ARBA" id="ARBA00022692"/>
    </source>
</evidence>
<keyword evidence="12" id="KW-0560">Oxidoreductase</keyword>
<accession>A0ABU3D2Y8</accession>
<evidence type="ECO:0000256" key="7">
    <source>
        <dbReference type="ARBA" id="ARBA00022532"/>
    </source>
</evidence>
<dbReference type="Pfam" id="PF07715">
    <property type="entry name" value="Plug"/>
    <property type="match status" value="1"/>
</dbReference>
<dbReference type="EC" id="1.1.1.42" evidence="3"/>
<dbReference type="Proteomes" id="UP001262582">
    <property type="component" value="Unassembled WGS sequence"/>
</dbReference>
<keyword evidence="7" id="KW-0816">Tricarboxylic acid cycle</keyword>
<dbReference type="RefSeq" id="WP_311502664.1">
    <property type="nucleotide sequence ID" value="NZ_JAVRHK010000003.1"/>
</dbReference>
<keyword evidence="9" id="KW-0479">Metal-binding</keyword>
<sequence>MHQLLICWLCLSLTLPITAQETFTLSGTVTAEASNETLIGVNILIPEENTGVVTNEYGFFSLKLPEGSYLLQVSYLGYKTISRQLDIHEDTKLNLQLAESSENLDEVVITEDIEQIDIRSPEMSVNKLSINTIQKLPAVFGEVDVVRSLLLLPGVSNAGEGSSGFNVRGGAVDQNLILLDEATIFNASHLFGLFSIFNPDAIKDLTLYKGGIPAKFGGRVSSVLDIYQRDGNSREFKAQGGIGIISSRLLAEGPIVKDKSSFLVGGRSSYAHLFLKLTDNPNSAYFYDLNTKLNHKIDSNNKILFSGYFGRDVFNINENFKNIYGNSVFNFRWNHIFSDNIFSNLSLIYSDYYYGLTLDFVEFNWDSGIKNFNIKYDFNHYLSDRFKLEYGLQNTYYRFAPGEITPTTETSGINYYKLDNKYAVESAAYISAEQEISENFSVEYGARVSGFFRLGQENMNFYNNDQPVIYNEERDIYQEATPVNTETGNRSKVIKSFFNIEPRLAVAYTLNEDQSFKASYNRMTQYLHLISNTSSPTPIDVWAPSGPYIKPQLLDQVAVGYFRNLRDGDFSLETEAFYKKIQNRIDYVDGANLIANNAIETAILNGRARAYGLELLLKKNEGRLTGWLSYTLSRSEQQTPGRTATESGINNGAWYNANFDRTHDFSLTSSYQLNEKWQLNANFIYQSGLATTYPVGQYQYANISIPVYSSRNSNRLPAYHRLDMAATYTPHPKGDRKLKSSWNFGIYNLYNRKNAYSITFRQNIDEQRNEATRLSLFGIIPSITYNFSF</sequence>
<feature type="domain" description="Outer membrane protein beta-barrel" evidence="20">
    <location>
        <begin position="361"/>
        <end position="690"/>
    </location>
</feature>
<reference evidence="21 22" key="1">
    <citation type="submission" date="2023-09" db="EMBL/GenBank/DDBJ databases">
        <authorList>
            <person name="Rey-Velasco X."/>
        </authorList>
    </citation>
    <scope>NUCLEOTIDE SEQUENCE [LARGE SCALE GENOMIC DNA]</scope>
    <source>
        <strain evidence="21 22">F117</strain>
    </source>
</reference>
<keyword evidence="14 17" id="KW-0998">Cell outer membrane</keyword>
<dbReference type="InterPro" id="IPR037066">
    <property type="entry name" value="Plug_dom_sf"/>
</dbReference>
<dbReference type="PANTHER" id="PTHR36999:SF1">
    <property type="entry name" value="ISOCITRATE DEHYDROGENASE (NADP(+))"/>
    <property type="match status" value="1"/>
</dbReference>
<name>A0ABU3D2Y8_9FLAO</name>
<keyword evidence="18" id="KW-0732">Signal</keyword>
<feature type="chain" id="PRO_5045803976" description="isocitrate dehydrogenase (NADP(+))" evidence="18">
    <location>
        <begin position="20"/>
        <end position="789"/>
    </location>
</feature>
<evidence type="ECO:0000256" key="3">
    <source>
        <dbReference type="ARBA" id="ARBA00013013"/>
    </source>
</evidence>
<keyword evidence="5 17" id="KW-0813">Transport</keyword>
<keyword evidence="11" id="KW-0521">NADP</keyword>
<dbReference type="Pfam" id="PF13715">
    <property type="entry name" value="CarbopepD_reg_2"/>
    <property type="match status" value="1"/>
</dbReference>
<evidence type="ECO:0000256" key="4">
    <source>
        <dbReference type="ARBA" id="ARBA00022435"/>
    </source>
</evidence>
<keyword evidence="10" id="KW-0460">Magnesium</keyword>
<dbReference type="InterPro" id="IPR004436">
    <property type="entry name" value="Isocitrate_DH_NADP_mono"/>
</dbReference>
<keyword evidence="13 17" id="KW-0472">Membrane</keyword>
<comment type="caution">
    <text evidence="21">The sequence shown here is derived from an EMBL/GenBank/DDBJ whole genome shotgun (WGS) entry which is preliminary data.</text>
</comment>
<comment type="similarity">
    <text evidence="16">Belongs to the monomeric-type IDH family.</text>
</comment>
<evidence type="ECO:0000256" key="12">
    <source>
        <dbReference type="ARBA" id="ARBA00023002"/>
    </source>
</evidence>
<dbReference type="InterPro" id="IPR039426">
    <property type="entry name" value="TonB-dep_rcpt-like"/>
</dbReference>
<evidence type="ECO:0000313" key="22">
    <source>
        <dbReference type="Proteomes" id="UP001262582"/>
    </source>
</evidence>
<evidence type="ECO:0000256" key="17">
    <source>
        <dbReference type="PROSITE-ProRule" id="PRU01360"/>
    </source>
</evidence>
<dbReference type="InterPro" id="IPR036942">
    <property type="entry name" value="Beta-barrel_TonB_sf"/>
</dbReference>
<organism evidence="21 22">
    <name type="scientific">Autumnicola musiva</name>
    <dbReference type="NCBI Taxonomy" id="3075589"/>
    <lineage>
        <taxon>Bacteria</taxon>
        <taxon>Pseudomonadati</taxon>
        <taxon>Bacteroidota</taxon>
        <taxon>Flavobacteriia</taxon>
        <taxon>Flavobacteriales</taxon>
        <taxon>Flavobacteriaceae</taxon>
        <taxon>Autumnicola</taxon>
    </lineage>
</organism>
<feature type="signal peptide" evidence="18">
    <location>
        <begin position="1"/>
        <end position="19"/>
    </location>
</feature>
<keyword evidence="22" id="KW-1185">Reference proteome</keyword>
<dbReference type="PROSITE" id="PS52016">
    <property type="entry name" value="TONB_DEPENDENT_REC_3"/>
    <property type="match status" value="1"/>
</dbReference>
<evidence type="ECO:0000256" key="11">
    <source>
        <dbReference type="ARBA" id="ARBA00022857"/>
    </source>
</evidence>
<evidence type="ECO:0000256" key="9">
    <source>
        <dbReference type="ARBA" id="ARBA00022723"/>
    </source>
</evidence>
<gene>
    <name evidence="21" type="ORF">RM539_04775</name>
</gene>
<keyword evidence="21" id="KW-0675">Receptor</keyword>
<evidence type="ECO:0000256" key="14">
    <source>
        <dbReference type="ARBA" id="ARBA00023237"/>
    </source>
</evidence>
<comment type="cofactor">
    <cofactor evidence="1">
        <name>Mg(2+)</name>
        <dbReference type="ChEBI" id="CHEBI:18420"/>
    </cofactor>
</comment>
<comment type="similarity">
    <text evidence="17">Belongs to the TonB-dependent receptor family.</text>
</comment>
<keyword evidence="6 17" id="KW-1134">Transmembrane beta strand</keyword>
<keyword evidence="4" id="KW-0329">Glyoxylate bypass</keyword>
<dbReference type="Gene3D" id="2.60.40.1120">
    <property type="entry name" value="Carboxypeptidase-like, regulatory domain"/>
    <property type="match status" value="1"/>
</dbReference>
<evidence type="ECO:0000256" key="13">
    <source>
        <dbReference type="ARBA" id="ARBA00023136"/>
    </source>
</evidence>
<dbReference type="EMBL" id="JAVRHK010000003">
    <property type="protein sequence ID" value="MDT0675892.1"/>
    <property type="molecule type" value="Genomic_DNA"/>
</dbReference>
<dbReference type="InterPro" id="IPR008969">
    <property type="entry name" value="CarboxyPept-like_regulatory"/>
</dbReference>
<dbReference type="InterPro" id="IPR012910">
    <property type="entry name" value="Plug_dom"/>
</dbReference>
<evidence type="ECO:0000259" key="20">
    <source>
        <dbReference type="Pfam" id="PF14905"/>
    </source>
</evidence>
<proteinExistence type="inferred from homology"/>
<evidence type="ECO:0000259" key="19">
    <source>
        <dbReference type="Pfam" id="PF07715"/>
    </source>
</evidence>
<dbReference type="SUPFAM" id="SSF56935">
    <property type="entry name" value="Porins"/>
    <property type="match status" value="1"/>
</dbReference>
<dbReference type="Gene3D" id="2.40.170.20">
    <property type="entry name" value="TonB-dependent receptor, beta-barrel domain"/>
    <property type="match status" value="1"/>
</dbReference>
<dbReference type="Gene3D" id="2.170.130.10">
    <property type="entry name" value="TonB-dependent receptor, plug domain"/>
    <property type="match status" value="1"/>
</dbReference>
<evidence type="ECO:0000256" key="15">
    <source>
        <dbReference type="ARBA" id="ARBA00023554"/>
    </source>
</evidence>
<comment type="subcellular location">
    <subcellularLocation>
        <location evidence="2 17">Cell outer membrane</location>
        <topology evidence="2 17">Multi-pass membrane protein</topology>
    </subcellularLocation>
</comment>